<dbReference type="Proteomes" id="UP001629246">
    <property type="component" value="Unassembled WGS sequence"/>
</dbReference>
<gene>
    <name evidence="1" type="ORF">PQR62_01625</name>
</gene>
<comment type="caution">
    <text evidence="1">The sequence shown here is derived from an EMBL/GenBank/DDBJ whole genome shotgun (WGS) entry which is preliminary data.</text>
</comment>
<dbReference type="EMBL" id="JAQQFM010000001">
    <property type="protein sequence ID" value="MFL9922947.1"/>
    <property type="molecule type" value="Genomic_DNA"/>
</dbReference>
<name>A0ABW9A4L6_9BURK</name>
<dbReference type="RefSeq" id="WP_408154099.1">
    <property type="nucleotide sequence ID" value="NZ_JAQQFM010000001.1"/>
</dbReference>
<sequence>MQRIGFDALFSCAAFCAAWRSAEVRTNQYGIEKIGLPEICAVEFALRRAGLLAIA</sequence>
<proteinExistence type="predicted"/>
<keyword evidence="2" id="KW-1185">Reference proteome</keyword>
<reference evidence="1 2" key="1">
    <citation type="journal article" date="2024" name="Chem. Sci.">
        <title>Discovery of megapolipeptins by genome mining of a Burkholderiales bacteria collection.</title>
        <authorList>
            <person name="Paulo B.S."/>
            <person name="Recchia M.J.J."/>
            <person name="Lee S."/>
            <person name="Fergusson C.H."/>
            <person name="Romanowski S.B."/>
            <person name="Hernandez A."/>
            <person name="Krull N."/>
            <person name="Liu D.Y."/>
            <person name="Cavanagh H."/>
            <person name="Bos A."/>
            <person name="Gray C.A."/>
            <person name="Murphy B.T."/>
            <person name="Linington R.G."/>
            <person name="Eustaquio A.S."/>
        </authorList>
    </citation>
    <scope>NUCLEOTIDE SEQUENCE [LARGE SCALE GENOMIC DNA]</scope>
    <source>
        <strain evidence="1 2">RL21-008-BIB-A</strain>
    </source>
</reference>
<protein>
    <submittedName>
        <fullName evidence="1">Uncharacterized protein</fullName>
    </submittedName>
</protein>
<accession>A0ABW9A4L6</accession>
<organism evidence="1 2">
    <name type="scientific">Herbaspirillum lusitanum</name>
    <dbReference type="NCBI Taxonomy" id="213312"/>
    <lineage>
        <taxon>Bacteria</taxon>
        <taxon>Pseudomonadati</taxon>
        <taxon>Pseudomonadota</taxon>
        <taxon>Betaproteobacteria</taxon>
        <taxon>Burkholderiales</taxon>
        <taxon>Oxalobacteraceae</taxon>
        <taxon>Herbaspirillum</taxon>
    </lineage>
</organism>
<evidence type="ECO:0000313" key="1">
    <source>
        <dbReference type="EMBL" id="MFL9922947.1"/>
    </source>
</evidence>
<evidence type="ECO:0000313" key="2">
    <source>
        <dbReference type="Proteomes" id="UP001629246"/>
    </source>
</evidence>